<dbReference type="InterPro" id="IPR003148">
    <property type="entry name" value="RCK_N"/>
</dbReference>
<evidence type="ECO:0000259" key="3">
    <source>
        <dbReference type="PROSITE" id="PS51201"/>
    </source>
</evidence>
<dbReference type="InterPro" id="IPR050721">
    <property type="entry name" value="Trk_Ktr_HKT_K-transport"/>
</dbReference>
<dbReference type="InterPro" id="IPR036291">
    <property type="entry name" value="NAD(P)-bd_dom_sf"/>
</dbReference>
<feature type="transmembrane region" description="Helical" evidence="2">
    <location>
        <begin position="54"/>
        <end position="72"/>
    </location>
</feature>
<name>A0ABD6CTQ6_9EURY</name>
<keyword evidence="2" id="KW-1133">Transmembrane helix</keyword>
<dbReference type="RefSeq" id="WP_256407025.1">
    <property type="nucleotide sequence ID" value="NZ_CP187151.1"/>
</dbReference>
<evidence type="ECO:0000256" key="1">
    <source>
        <dbReference type="ARBA" id="ARBA00004651"/>
    </source>
</evidence>
<reference evidence="4 5" key="1">
    <citation type="journal article" date="2019" name="Int. J. Syst. Evol. Microbiol.">
        <title>The Global Catalogue of Microorganisms (GCM) 10K type strain sequencing project: providing services to taxonomists for standard genome sequencing and annotation.</title>
        <authorList>
            <consortium name="The Broad Institute Genomics Platform"/>
            <consortium name="The Broad Institute Genome Sequencing Center for Infectious Disease"/>
            <person name="Wu L."/>
            <person name="Ma J."/>
        </authorList>
    </citation>
    <scope>NUCLEOTIDE SEQUENCE [LARGE SCALE GENOMIC DNA]</scope>
    <source>
        <strain evidence="4 5">CGMCC 1.10594</strain>
    </source>
</reference>
<proteinExistence type="predicted"/>
<dbReference type="EMBL" id="JBHUDL010000003">
    <property type="protein sequence ID" value="MFD1632231.1"/>
    <property type="molecule type" value="Genomic_DNA"/>
</dbReference>
<dbReference type="GO" id="GO:0005886">
    <property type="term" value="C:plasma membrane"/>
    <property type="evidence" value="ECO:0007669"/>
    <property type="project" value="UniProtKB-SubCell"/>
</dbReference>
<organism evidence="4 5">
    <name type="scientific">Haloplanus ruber</name>
    <dbReference type="NCBI Taxonomy" id="869892"/>
    <lineage>
        <taxon>Archaea</taxon>
        <taxon>Methanobacteriati</taxon>
        <taxon>Methanobacteriota</taxon>
        <taxon>Stenosarchaea group</taxon>
        <taxon>Halobacteria</taxon>
        <taxon>Halobacteriales</taxon>
        <taxon>Haloferacaceae</taxon>
        <taxon>Haloplanus</taxon>
    </lineage>
</organism>
<dbReference type="PANTHER" id="PTHR43833">
    <property type="entry name" value="POTASSIUM CHANNEL PROTEIN 2-RELATED-RELATED"/>
    <property type="match status" value="1"/>
</dbReference>
<dbReference type="Gene3D" id="3.40.50.720">
    <property type="entry name" value="NAD(P)-binding Rossmann-like Domain"/>
    <property type="match status" value="1"/>
</dbReference>
<comment type="caution">
    <text evidence="4">The sequence shown here is derived from an EMBL/GenBank/DDBJ whole genome shotgun (WGS) entry which is preliminary data.</text>
</comment>
<feature type="transmembrane region" description="Helical" evidence="2">
    <location>
        <begin position="79"/>
        <end position="96"/>
    </location>
</feature>
<protein>
    <submittedName>
        <fullName evidence="4">NAD-binding protein</fullName>
    </submittedName>
</protein>
<dbReference type="PROSITE" id="PS51201">
    <property type="entry name" value="RCK_N"/>
    <property type="match status" value="1"/>
</dbReference>
<dbReference type="Pfam" id="PF02254">
    <property type="entry name" value="TrkA_N"/>
    <property type="match status" value="1"/>
</dbReference>
<keyword evidence="2" id="KW-0472">Membrane</keyword>
<keyword evidence="2" id="KW-0812">Transmembrane</keyword>
<dbReference type="InterPro" id="IPR013099">
    <property type="entry name" value="K_chnl_dom"/>
</dbReference>
<feature type="transmembrane region" description="Helical" evidence="2">
    <location>
        <begin position="102"/>
        <end position="119"/>
    </location>
</feature>
<dbReference type="SUPFAM" id="SSF51735">
    <property type="entry name" value="NAD(P)-binding Rossmann-fold domains"/>
    <property type="match status" value="1"/>
</dbReference>
<dbReference type="PANTHER" id="PTHR43833:SF9">
    <property type="entry name" value="POTASSIUM CHANNEL PROTEIN YUGO-RELATED"/>
    <property type="match status" value="1"/>
</dbReference>
<evidence type="ECO:0000313" key="4">
    <source>
        <dbReference type="EMBL" id="MFD1632231.1"/>
    </source>
</evidence>
<dbReference type="Proteomes" id="UP001597075">
    <property type="component" value="Unassembled WGS sequence"/>
</dbReference>
<evidence type="ECO:0000256" key="2">
    <source>
        <dbReference type="SAM" id="Phobius"/>
    </source>
</evidence>
<accession>A0ABD6CTQ6</accession>
<gene>
    <name evidence="4" type="ORF">ACFSBJ_00510</name>
</gene>
<dbReference type="SUPFAM" id="SSF81324">
    <property type="entry name" value="Voltage-gated potassium channels"/>
    <property type="match status" value="1"/>
</dbReference>
<comment type="subcellular location">
    <subcellularLocation>
        <location evidence="1">Cell membrane</location>
        <topology evidence="1">Multi-pass membrane protein</topology>
    </subcellularLocation>
</comment>
<feature type="transmembrane region" description="Helical" evidence="2">
    <location>
        <begin position="192"/>
        <end position="213"/>
    </location>
</feature>
<keyword evidence="5" id="KW-1185">Reference proteome</keyword>
<dbReference type="AlphaFoldDB" id="A0ABD6CTQ6"/>
<feature type="domain" description="RCK N-terminal" evidence="3">
    <location>
        <begin position="237"/>
        <end position="354"/>
    </location>
</feature>
<dbReference type="Pfam" id="PF07885">
    <property type="entry name" value="Ion_trans_2"/>
    <property type="match status" value="1"/>
</dbReference>
<sequence length="386" mass="40035">MAASRSDRFLGMQAAVGLTLLAGALSMVTGIVHMSAPVGRPLVPFVPPVARTTAGFTGTLTGFLLLGSALGLRRGLRSAWYSTLGLLVVAAGQGLVQASETSIPLVVLSVLALPAVALNRRRFDRSVDFSTTQLAALLALGGSQVYITTGAYGLREEFGGIETLVDAVYFAVVTSSTVGYGDIVPRTAVARLFGISALVVGTASFAIALGVLLTPAIEARLVKALGKMTQSELDLLDDHVLVLGHGDLTEAVIQELQQGATPFLVVVPDAETARALGERGIDTLTGDASDEATLERANIEEARAVVAATNDDAADAFAILTARHLDPDIHIVAAATQRENVDKLRRAGADTVISPASIGGHLLVESALGGRNVDTEAVADRLLKEI</sequence>
<evidence type="ECO:0000313" key="5">
    <source>
        <dbReference type="Proteomes" id="UP001597075"/>
    </source>
</evidence>
<dbReference type="Gene3D" id="1.10.287.70">
    <property type="match status" value="1"/>
</dbReference>